<evidence type="ECO:0000256" key="8">
    <source>
        <dbReference type="ARBA" id="ARBA00023002"/>
    </source>
</evidence>
<dbReference type="InterPro" id="IPR006058">
    <property type="entry name" value="2Fe2S_fd_BS"/>
</dbReference>
<feature type="binding site" evidence="13">
    <location>
        <position position="68"/>
    </location>
    <ligand>
        <name>[2Fe-2S] cluster</name>
        <dbReference type="ChEBI" id="CHEBI:190135"/>
        <label>1</label>
    </ligand>
</feature>
<evidence type="ECO:0000259" key="14">
    <source>
        <dbReference type="PROSITE" id="PS51085"/>
    </source>
</evidence>
<feature type="binding site" evidence="13">
    <location>
        <position position="111"/>
    </location>
    <ligand>
        <name>[2Fe-2S] cluster</name>
        <dbReference type="ChEBI" id="CHEBI:190135"/>
        <label>2</label>
    </ligand>
</feature>
<dbReference type="InterPro" id="IPR037165">
    <property type="entry name" value="AldOxase/xan_DH_Mopterin-bd_sf"/>
</dbReference>
<comment type="cofactor">
    <cofactor evidence="13">
        <name>[2Fe-2S] cluster</name>
        <dbReference type="ChEBI" id="CHEBI:190135"/>
    </cofactor>
    <text evidence="13">Binds 2 [2Fe-2S] clusters.</text>
</comment>
<feature type="active site" description="Proton acceptor" evidence="12">
    <location>
        <position position="927"/>
    </location>
</feature>
<keyword evidence="6 13" id="KW-0479">Metal-binding</keyword>
<dbReference type="SUPFAM" id="SSF54665">
    <property type="entry name" value="CO dehydrogenase molybdoprotein N-domain-like"/>
    <property type="match status" value="1"/>
</dbReference>
<comment type="similarity">
    <text evidence="2">Belongs to the xanthine dehydrogenase family.</text>
</comment>
<proteinExistence type="inferred from homology"/>
<comment type="cofactor">
    <cofactor evidence="11">
        <name>[2Fe-2S] cluster</name>
        <dbReference type="ChEBI" id="CHEBI:190135"/>
    </cofactor>
</comment>
<dbReference type="PROSITE" id="PS00197">
    <property type="entry name" value="2FE2S_FER_1"/>
    <property type="match status" value="1"/>
</dbReference>
<keyword evidence="8" id="KW-0560">Oxidoreductase</keyword>
<sequence>MGVIKFKVNGVEYCVSECDVSSHTTLLDYVRLYIGLYGTKYMCREGGCGACIVSVQRPPDKPYAINACMMPITSCHGLEITTIEGLGNRQKGYHELQTTLANEHGSQCGYCSPAWVMAMYGLLQGNPDITMLDVEKSLSSNVCRCTGYRPIMDAFKKFATDAPRQIKLQDIEDLRICKKTGETCDTSNCEDRAYPMDENPRVLIDISRVQELKGYETDQNLIVNACTTLTEFLEILLIVAKEEDFDYLKKIYEHILNVAHIPVRNVMPRSQNAIAVINAGFLYKLDSNNVVKCARIVFGALSPTFSRACSTEQFLKGKNLFTNLTLTSALKILEEELVVEENPPAPLVEYRKKTALALFYKGLLKLSPEPNLHARYRSGATVLSDTRPVSRGVQVFETNQTVWPVTQPIPKREALIQCAGEAAYTEDQPLHPDEVFCAFAVSTVARGDIVSIDASEALAYPGVIAFYTAKDIPGINSYTPPDSIIYTTNEEVLASTSVKYFNQAIGIVVATSRYVADRAAKLVKATYTNIKEPILELKEVIHDQSRTSQFIALDATDTGTDVTKVINGMNSIKGQYTFMLETLTTVVRPSDEGLDVYTATQWMEGTLEHVAMAEFVIEQIAYEMDLDPLDVRLANLDEAYASEMKEMLDNMIIKSDYVKRREFVNKFNADNRWKKRGLRFSFLRWTPVGGLNFYVNIAVYRGDGSIAITHGGIEMGQGINTKAAQVAAYLLKIPIDKIIVKGNDTVIAPNNSLSGGSIVNQDVIVGVTRACQQLLDRLRPIREQMDNPSWEELIKKAHLDNVDLQVHGFTRTDEEYNFVVYGVILAEVELDVLTGQFELLRVDLCEDVGQSVSPEIDIGQVEGAFIMGLGYWTCENLVYAPSGELLTDRTWNYHTPLARDIPQDWRVYFRRNSFSADVIFGTKCVGEPPICMAVVAALSLREAITAARVDSGIPKTQWYPEDGPYTVERNALLCSTNTAEFTFN</sequence>
<keyword evidence="16" id="KW-1185">Reference proteome</keyword>
<feature type="binding site" evidence="13">
    <location>
        <position position="756"/>
    </location>
    <ligand>
        <name>Mo-molybdopterin</name>
        <dbReference type="ChEBI" id="CHEBI:71302"/>
    </ligand>
    <ligandPart>
        <name>Mo</name>
        <dbReference type="ChEBI" id="CHEBI:28685"/>
    </ligandPart>
</feature>
<dbReference type="InterPro" id="IPR036010">
    <property type="entry name" value="2Fe-2S_ferredoxin-like_sf"/>
</dbReference>
<feature type="binding site" evidence="13">
    <location>
        <position position="51"/>
    </location>
    <ligand>
        <name>[2Fe-2S] cluster</name>
        <dbReference type="ChEBI" id="CHEBI:190135"/>
        <label>1</label>
    </ligand>
</feature>
<dbReference type="InterPro" id="IPR036683">
    <property type="entry name" value="CO_DH_flav_C_dom_sf"/>
</dbReference>
<dbReference type="Gene3D" id="3.10.20.30">
    <property type="match status" value="1"/>
</dbReference>
<dbReference type="GO" id="GO:0005506">
    <property type="term" value="F:iron ion binding"/>
    <property type="evidence" value="ECO:0007669"/>
    <property type="project" value="InterPro"/>
</dbReference>
<evidence type="ECO:0000313" key="15">
    <source>
        <dbReference type="EMBL" id="KAJ8719955.1"/>
    </source>
</evidence>
<dbReference type="Pfam" id="PF20256">
    <property type="entry name" value="MoCoBD_2"/>
    <property type="match status" value="1"/>
</dbReference>
<dbReference type="Pfam" id="PF01799">
    <property type="entry name" value="Fer2_2"/>
    <property type="match status" value="1"/>
</dbReference>
<dbReference type="SUPFAM" id="SSF47741">
    <property type="entry name" value="CO dehydrogenase ISP C-domain like"/>
    <property type="match status" value="1"/>
</dbReference>
<dbReference type="InterPro" id="IPR000674">
    <property type="entry name" value="Ald_Oxase/Xan_DH_a/b"/>
</dbReference>
<dbReference type="GO" id="GO:0051537">
    <property type="term" value="F:2 iron, 2 sulfur cluster binding"/>
    <property type="evidence" value="ECO:0007669"/>
    <property type="project" value="UniProtKB-KW"/>
</dbReference>
<evidence type="ECO:0000313" key="16">
    <source>
        <dbReference type="Proteomes" id="UP001231518"/>
    </source>
</evidence>
<dbReference type="InterPro" id="IPR012675">
    <property type="entry name" value="Beta-grasp_dom_sf"/>
</dbReference>
<keyword evidence="5 13" id="KW-0001">2Fe-2S</keyword>
<dbReference type="PANTHER" id="PTHR45444">
    <property type="entry name" value="XANTHINE DEHYDROGENASE"/>
    <property type="match status" value="1"/>
</dbReference>
<feature type="binding site" evidence="13">
    <location>
        <position position="43"/>
    </location>
    <ligand>
        <name>[2Fe-2S] cluster</name>
        <dbReference type="ChEBI" id="CHEBI:190135"/>
        <label>1</label>
    </ligand>
</feature>
<dbReference type="InterPro" id="IPR016208">
    <property type="entry name" value="Ald_Oxase/xanthine_DH-like"/>
</dbReference>
<evidence type="ECO:0000256" key="9">
    <source>
        <dbReference type="ARBA" id="ARBA00023004"/>
    </source>
</evidence>
<evidence type="ECO:0000256" key="12">
    <source>
        <dbReference type="PIRSR" id="PIRSR000127-1"/>
    </source>
</evidence>
<evidence type="ECO:0000256" key="10">
    <source>
        <dbReference type="ARBA" id="ARBA00023014"/>
    </source>
</evidence>
<reference evidence="15" key="1">
    <citation type="submission" date="2023-03" db="EMBL/GenBank/DDBJ databases">
        <title>Chromosome-level genomes of two armyworms, Mythimna separata and Mythimna loreyi, provide insights into the biosynthesis and reception of sex pheromones.</title>
        <authorList>
            <person name="Zhao H."/>
        </authorList>
    </citation>
    <scope>NUCLEOTIDE SEQUENCE</scope>
    <source>
        <strain evidence="15">BeijingLab</strain>
        <tissue evidence="15">Pupa</tissue>
    </source>
</reference>
<dbReference type="PIRSF" id="PIRSF000127">
    <property type="entry name" value="Xanthine_DH"/>
    <property type="match status" value="1"/>
</dbReference>
<keyword evidence="9 13" id="KW-0408">Iron</keyword>
<name>A0AAD8DSG4_MYTSE</name>
<dbReference type="SUPFAM" id="SSF54292">
    <property type="entry name" value="2Fe-2S ferredoxin-like"/>
    <property type="match status" value="1"/>
</dbReference>
<dbReference type="PROSITE" id="PS51085">
    <property type="entry name" value="2FE2S_FER_2"/>
    <property type="match status" value="1"/>
</dbReference>
<dbReference type="Pfam" id="PF01315">
    <property type="entry name" value="Ald_Xan_dh_C"/>
    <property type="match status" value="1"/>
</dbReference>
<dbReference type="SUPFAM" id="SSF56003">
    <property type="entry name" value="Molybdenum cofactor-binding domain"/>
    <property type="match status" value="1"/>
</dbReference>
<feature type="binding site" evidence="13">
    <location>
        <position position="48"/>
    </location>
    <ligand>
        <name>[2Fe-2S] cluster</name>
        <dbReference type="ChEBI" id="CHEBI:190135"/>
        <label>1</label>
    </ligand>
</feature>
<dbReference type="InterPro" id="IPR002888">
    <property type="entry name" value="2Fe-2S-bd"/>
</dbReference>
<dbReference type="CDD" id="cd00207">
    <property type="entry name" value="fer2"/>
    <property type="match status" value="1"/>
</dbReference>
<feature type="binding site" evidence="13">
    <location>
        <position position="108"/>
    </location>
    <ligand>
        <name>[2Fe-2S] cluster</name>
        <dbReference type="ChEBI" id="CHEBI:190135"/>
        <label>2</label>
    </ligand>
</feature>
<evidence type="ECO:0000256" key="4">
    <source>
        <dbReference type="ARBA" id="ARBA00022630"/>
    </source>
</evidence>
<dbReference type="Pfam" id="PF00111">
    <property type="entry name" value="Fer2"/>
    <property type="match status" value="1"/>
</dbReference>
<feature type="binding site" evidence="13">
    <location>
        <position position="601"/>
    </location>
    <ligand>
        <name>Mo-molybdopterin</name>
        <dbReference type="ChEBI" id="CHEBI:71302"/>
    </ligand>
    <ligandPart>
        <name>Mo</name>
        <dbReference type="ChEBI" id="CHEBI:28685"/>
    </ligandPart>
</feature>
<dbReference type="InterPro" id="IPR036856">
    <property type="entry name" value="Ald_Oxase/Xan_DH_a/b_sf"/>
</dbReference>
<dbReference type="SMART" id="SM01008">
    <property type="entry name" value="Ald_Xan_dh_C"/>
    <property type="match status" value="1"/>
</dbReference>
<feature type="domain" description="2Fe-2S ferredoxin-type" evidence="14">
    <location>
        <begin position="2"/>
        <end position="86"/>
    </location>
</feature>
<dbReference type="Gene3D" id="3.30.390.50">
    <property type="entry name" value="CO dehydrogenase flavoprotein, C-terminal domain"/>
    <property type="match status" value="1"/>
</dbReference>
<protein>
    <recommendedName>
        <fullName evidence="14">2Fe-2S ferredoxin-type domain-containing protein</fullName>
    </recommendedName>
</protein>
<evidence type="ECO:0000256" key="13">
    <source>
        <dbReference type="PIRSR" id="PIRSR000127-3"/>
    </source>
</evidence>
<dbReference type="SMART" id="SM01092">
    <property type="entry name" value="CO_deh_flav_C"/>
    <property type="match status" value="1"/>
</dbReference>
<dbReference type="InterPro" id="IPR036318">
    <property type="entry name" value="FAD-bd_PCMH-like_sf"/>
</dbReference>
<gene>
    <name evidence="15" type="ORF">PYW07_011998</name>
</gene>
<evidence type="ECO:0000256" key="3">
    <source>
        <dbReference type="ARBA" id="ARBA00022505"/>
    </source>
</evidence>
<dbReference type="GO" id="GO:0050660">
    <property type="term" value="F:flavin adenine dinucleotide binding"/>
    <property type="evidence" value="ECO:0007669"/>
    <property type="project" value="InterPro"/>
</dbReference>
<dbReference type="InterPro" id="IPR005107">
    <property type="entry name" value="CO_DH_flav_C"/>
</dbReference>
<keyword evidence="7" id="KW-0274">FAD</keyword>
<dbReference type="EMBL" id="JARGEI010000014">
    <property type="protein sequence ID" value="KAJ8719955.1"/>
    <property type="molecule type" value="Genomic_DNA"/>
</dbReference>
<dbReference type="InterPro" id="IPR036884">
    <property type="entry name" value="2Fe-2S-bd_dom_sf"/>
</dbReference>
<dbReference type="SUPFAM" id="SSF56176">
    <property type="entry name" value="FAD-binding/transporter-associated domain-like"/>
    <property type="match status" value="1"/>
</dbReference>
<evidence type="ECO:0000256" key="5">
    <source>
        <dbReference type="ARBA" id="ARBA00022714"/>
    </source>
</evidence>
<feature type="binding site" evidence="13">
    <location>
        <position position="143"/>
    </location>
    <ligand>
        <name>[2Fe-2S] cluster</name>
        <dbReference type="ChEBI" id="CHEBI:190135"/>
        <label>2</label>
    </ligand>
</feature>
<dbReference type="InterPro" id="IPR001041">
    <property type="entry name" value="2Fe-2S_ferredoxin-type"/>
</dbReference>
<keyword evidence="10 13" id="KW-0411">Iron-sulfur</keyword>
<organism evidence="15 16">
    <name type="scientific">Mythimna separata</name>
    <name type="common">Oriental armyworm</name>
    <name type="synonym">Pseudaletia separata</name>
    <dbReference type="NCBI Taxonomy" id="271217"/>
    <lineage>
        <taxon>Eukaryota</taxon>
        <taxon>Metazoa</taxon>
        <taxon>Ecdysozoa</taxon>
        <taxon>Arthropoda</taxon>
        <taxon>Hexapoda</taxon>
        <taxon>Insecta</taxon>
        <taxon>Pterygota</taxon>
        <taxon>Neoptera</taxon>
        <taxon>Endopterygota</taxon>
        <taxon>Lepidoptera</taxon>
        <taxon>Glossata</taxon>
        <taxon>Ditrysia</taxon>
        <taxon>Noctuoidea</taxon>
        <taxon>Noctuidae</taxon>
        <taxon>Noctuinae</taxon>
        <taxon>Hadenini</taxon>
        <taxon>Mythimna</taxon>
    </lineage>
</organism>
<evidence type="ECO:0000256" key="7">
    <source>
        <dbReference type="ARBA" id="ARBA00022827"/>
    </source>
</evidence>
<evidence type="ECO:0000256" key="2">
    <source>
        <dbReference type="ARBA" id="ARBA00006849"/>
    </source>
</evidence>
<dbReference type="SUPFAM" id="SSF55447">
    <property type="entry name" value="CO dehydrogenase flavoprotein C-terminal domain-like"/>
    <property type="match status" value="1"/>
</dbReference>
<comment type="cofactor">
    <cofactor evidence="1">
        <name>FAD</name>
        <dbReference type="ChEBI" id="CHEBI:57692"/>
    </cofactor>
</comment>
<dbReference type="Gene3D" id="3.90.1170.50">
    <property type="entry name" value="Aldehyde oxidase/xanthine dehydrogenase, a/b hammerhead"/>
    <property type="match status" value="1"/>
</dbReference>
<dbReference type="Gene3D" id="1.10.150.120">
    <property type="entry name" value="[2Fe-2S]-binding domain"/>
    <property type="match status" value="1"/>
</dbReference>
<evidence type="ECO:0000256" key="6">
    <source>
        <dbReference type="ARBA" id="ARBA00022723"/>
    </source>
</evidence>
<dbReference type="InterPro" id="IPR046867">
    <property type="entry name" value="AldOxase/xan_DH_MoCoBD2"/>
</dbReference>
<dbReference type="Gene3D" id="3.30.365.10">
    <property type="entry name" value="Aldehyde oxidase/xanthine dehydrogenase, molybdopterin binding domain"/>
    <property type="match status" value="2"/>
</dbReference>
<evidence type="ECO:0000256" key="1">
    <source>
        <dbReference type="ARBA" id="ARBA00001974"/>
    </source>
</evidence>
<dbReference type="Proteomes" id="UP001231518">
    <property type="component" value="Chromosome 3"/>
</dbReference>
<comment type="cofactor">
    <cofactor evidence="13">
        <name>Mo-molybdopterin</name>
        <dbReference type="ChEBI" id="CHEBI:71302"/>
    </cofactor>
    <text evidence="13">Binds 1 Mo-molybdopterin (Mo-MPT) cofactor per subunit.</text>
</comment>
<keyword evidence="4" id="KW-0285">Flavoprotein</keyword>
<accession>A0AAD8DSG4</accession>
<dbReference type="Pfam" id="PF03450">
    <property type="entry name" value="CO_deh_flav_C"/>
    <property type="match status" value="1"/>
</dbReference>
<dbReference type="GO" id="GO:0016491">
    <property type="term" value="F:oxidoreductase activity"/>
    <property type="evidence" value="ECO:0007669"/>
    <property type="project" value="UniProtKB-KW"/>
</dbReference>
<comment type="caution">
    <text evidence="15">The sequence shown here is derived from an EMBL/GenBank/DDBJ whole genome shotgun (WGS) entry which is preliminary data.</text>
</comment>
<keyword evidence="3 13" id="KW-0500">Molybdenum</keyword>
<evidence type="ECO:0000256" key="11">
    <source>
        <dbReference type="ARBA" id="ARBA00034078"/>
    </source>
</evidence>
<dbReference type="PANTHER" id="PTHR45444:SF3">
    <property type="entry name" value="XANTHINE DEHYDROGENASE"/>
    <property type="match status" value="1"/>
</dbReference>
<feature type="binding site" evidence="13">
    <location>
        <position position="145"/>
    </location>
    <ligand>
        <name>[2Fe-2S] cluster</name>
        <dbReference type="ChEBI" id="CHEBI:190135"/>
        <label>2</label>
    </ligand>
</feature>
<dbReference type="FunFam" id="3.30.365.10:FF:000002">
    <property type="entry name" value="Xanthine dehydrogenase oxidase"/>
    <property type="match status" value="1"/>
</dbReference>
<dbReference type="AlphaFoldDB" id="A0AAD8DSG4"/>